<keyword evidence="3" id="KW-1185">Reference proteome</keyword>
<sequence>MVLCKPQIQGAHTLHPSFFDSANMTWKVPLTHFKSGEGMTHDSSLNNSLVIVLPKEYVSLSCVQLFRSLIVCYFRIPLEKVIESTESNPYIKVEPSDHEVGRGHDTWWDSHHS</sequence>
<evidence type="ECO:0000313" key="3">
    <source>
        <dbReference type="Proteomes" id="UP000825935"/>
    </source>
</evidence>
<reference evidence="2" key="1">
    <citation type="submission" date="2021-08" db="EMBL/GenBank/DDBJ databases">
        <title>WGS assembly of Ceratopteris richardii.</title>
        <authorList>
            <person name="Marchant D.B."/>
            <person name="Chen G."/>
            <person name="Jenkins J."/>
            <person name="Shu S."/>
            <person name="Leebens-Mack J."/>
            <person name="Grimwood J."/>
            <person name="Schmutz J."/>
            <person name="Soltis P."/>
            <person name="Soltis D."/>
            <person name="Chen Z.-H."/>
        </authorList>
    </citation>
    <scope>NUCLEOTIDE SEQUENCE</scope>
    <source>
        <strain evidence="2">Whitten #5841</strain>
        <tissue evidence="2">Leaf</tissue>
    </source>
</reference>
<dbReference type="Proteomes" id="UP000825935">
    <property type="component" value="Chromosome 12"/>
</dbReference>
<dbReference type="AlphaFoldDB" id="A0A8T2TK59"/>
<feature type="compositionally biased region" description="Basic and acidic residues" evidence="1">
    <location>
        <begin position="94"/>
        <end position="113"/>
    </location>
</feature>
<gene>
    <name evidence="2" type="ORF">KP509_12G027200</name>
</gene>
<evidence type="ECO:0000313" key="2">
    <source>
        <dbReference type="EMBL" id="KAH7422820.1"/>
    </source>
</evidence>
<proteinExistence type="predicted"/>
<accession>A0A8T2TK59</accession>
<protein>
    <submittedName>
        <fullName evidence="2">Uncharacterized protein</fullName>
    </submittedName>
</protein>
<evidence type="ECO:0000256" key="1">
    <source>
        <dbReference type="SAM" id="MobiDB-lite"/>
    </source>
</evidence>
<dbReference type="EMBL" id="CM035417">
    <property type="protein sequence ID" value="KAH7422820.1"/>
    <property type="molecule type" value="Genomic_DNA"/>
</dbReference>
<name>A0A8T2TK59_CERRI</name>
<feature type="region of interest" description="Disordered" evidence="1">
    <location>
        <begin position="92"/>
        <end position="113"/>
    </location>
</feature>
<comment type="caution">
    <text evidence="2">The sequence shown here is derived from an EMBL/GenBank/DDBJ whole genome shotgun (WGS) entry which is preliminary data.</text>
</comment>
<organism evidence="2 3">
    <name type="scientific">Ceratopteris richardii</name>
    <name type="common">Triangle waterfern</name>
    <dbReference type="NCBI Taxonomy" id="49495"/>
    <lineage>
        <taxon>Eukaryota</taxon>
        <taxon>Viridiplantae</taxon>
        <taxon>Streptophyta</taxon>
        <taxon>Embryophyta</taxon>
        <taxon>Tracheophyta</taxon>
        <taxon>Polypodiopsida</taxon>
        <taxon>Polypodiidae</taxon>
        <taxon>Polypodiales</taxon>
        <taxon>Pteridineae</taxon>
        <taxon>Pteridaceae</taxon>
        <taxon>Parkerioideae</taxon>
        <taxon>Ceratopteris</taxon>
    </lineage>
</organism>